<dbReference type="OrthoDB" id="9798763at2"/>
<organism evidence="2 3">
    <name type="scientific">Onishia taeanensis</name>
    <dbReference type="NCBI Taxonomy" id="284577"/>
    <lineage>
        <taxon>Bacteria</taxon>
        <taxon>Pseudomonadati</taxon>
        <taxon>Pseudomonadota</taxon>
        <taxon>Gammaproteobacteria</taxon>
        <taxon>Oceanospirillales</taxon>
        <taxon>Halomonadaceae</taxon>
        <taxon>Onishia</taxon>
    </lineage>
</organism>
<dbReference type="STRING" id="284577.SAMN05216571_11515"/>
<dbReference type="Pfam" id="PF00174">
    <property type="entry name" value="Oxidored_molyb"/>
    <property type="match status" value="1"/>
</dbReference>
<dbReference type="RefSeq" id="WP_092528164.1">
    <property type="nucleotide sequence ID" value="NZ_FNCI01000015.1"/>
</dbReference>
<reference evidence="2 3" key="1">
    <citation type="submission" date="2016-10" db="EMBL/GenBank/DDBJ databases">
        <authorList>
            <person name="de Groot N.N."/>
        </authorList>
    </citation>
    <scope>NUCLEOTIDE SEQUENCE [LARGE SCALE GENOMIC DNA]</scope>
    <source>
        <strain evidence="2 3">BH539</strain>
    </source>
</reference>
<dbReference type="InterPro" id="IPR036374">
    <property type="entry name" value="OxRdtase_Mopterin-bd_sf"/>
</dbReference>
<accession>A0A1G7UJE4</accession>
<dbReference type="AlphaFoldDB" id="A0A1G7UJE4"/>
<protein>
    <recommendedName>
        <fullName evidence="1">Oxidoreductase molybdopterin-binding domain-containing protein</fullName>
    </recommendedName>
</protein>
<evidence type="ECO:0000259" key="1">
    <source>
        <dbReference type="Pfam" id="PF00174"/>
    </source>
</evidence>
<proteinExistence type="predicted"/>
<dbReference type="Gene3D" id="3.90.420.10">
    <property type="entry name" value="Oxidoreductase, molybdopterin-binding domain"/>
    <property type="match status" value="1"/>
</dbReference>
<dbReference type="InterPro" id="IPR000572">
    <property type="entry name" value="OxRdtase_Mopterin-bd_dom"/>
</dbReference>
<dbReference type="EMBL" id="FNCI01000015">
    <property type="protein sequence ID" value="SDG47634.1"/>
    <property type="molecule type" value="Genomic_DNA"/>
</dbReference>
<sequence>MKLVVAATPVRRPLIRIAVGAWLMVTGSLALAVDALPAPEGRVVLTVTGNIDVTNTDDGRSAEFDLEMLSALPQHAFDTETPWTEGRHLYRGVLVRDLLKRVGARGDSVRATALNDYHHDIEMDELRQEPFLLATHRDGVSLTVRQKGPVWIMLPLSDKPEYSRKRYIDMLVWHLTTLNVK</sequence>
<dbReference type="Proteomes" id="UP000198641">
    <property type="component" value="Unassembled WGS sequence"/>
</dbReference>
<gene>
    <name evidence="2" type="ORF">SAMN05216571_11515</name>
</gene>
<feature type="domain" description="Oxidoreductase molybdopterin-binding" evidence="1">
    <location>
        <begin position="82"/>
        <end position="155"/>
    </location>
</feature>
<evidence type="ECO:0000313" key="2">
    <source>
        <dbReference type="EMBL" id="SDG47634.1"/>
    </source>
</evidence>
<dbReference type="SUPFAM" id="SSF56524">
    <property type="entry name" value="Oxidoreductase molybdopterin-binding domain"/>
    <property type="match status" value="1"/>
</dbReference>
<evidence type="ECO:0000313" key="3">
    <source>
        <dbReference type="Proteomes" id="UP000198641"/>
    </source>
</evidence>
<name>A0A1G7UJE4_9GAMM</name>
<keyword evidence="3" id="KW-1185">Reference proteome</keyword>